<accession>A0A1G4UNZ5</accession>
<gene>
    <name evidence="1" type="ORF">SAMN05660859_0012</name>
</gene>
<organism evidence="1 2">
    <name type="scientific">Ancylobacter rudongensis</name>
    <dbReference type="NCBI Taxonomy" id="177413"/>
    <lineage>
        <taxon>Bacteria</taxon>
        <taxon>Pseudomonadati</taxon>
        <taxon>Pseudomonadota</taxon>
        <taxon>Alphaproteobacteria</taxon>
        <taxon>Hyphomicrobiales</taxon>
        <taxon>Xanthobacteraceae</taxon>
        <taxon>Ancylobacter</taxon>
    </lineage>
</organism>
<proteinExistence type="predicted"/>
<dbReference type="EMBL" id="FMTP01000010">
    <property type="protein sequence ID" value="SCW95373.1"/>
    <property type="molecule type" value="Genomic_DNA"/>
</dbReference>
<evidence type="ECO:0000313" key="2">
    <source>
        <dbReference type="Proteomes" id="UP000198889"/>
    </source>
</evidence>
<sequence length="74" mass="8764">MIGESRSSRRRFFIRFAWQEKAGDHYKLRKFAVWPILFETAADAWAFLSSLPDPFRNLHGRRKLSLTVRSVKLP</sequence>
<dbReference type="AlphaFoldDB" id="A0A1G4UNZ5"/>
<evidence type="ECO:0000313" key="1">
    <source>
        <dbReference type="EMBL" id="SCW95373.1"/>
    </source>
</evidence>
<name>A0A1G4UNZ5_9HYPH</name>
<protein>
    <submittedName>
        <fullName evidence="1">Uncharacterized protein</fullName>
    </submittedName>
</protein>
<reference evidence="2" key="1">
    <citation type="submission" date="2016-10" db="EMBL/GenBank/DDBJ databases">
        <authorList>
            <person name="Varghese N."/>
            <person name="Submissions S."/>
        </authorList>
    </citation>
    <scope>NUCLEOTIDE SEQUENCE [LARGE SCALE GENOMIC DNA]</scope>
    <source>
        <strain evidence="2">CGMCC 1.1761</strain>
    </source>
</reference>
<keyword evidence="2" id="KW-1185">Reference proteome</keyword>
<dbReference type="RefSeq" id="WP_091443997.1">
    <property type="nucleotide sequence ID" value="NZ_FMTP01000010.1"/>
</dbReference>
<dbReference type="Proteomes" id="UP000198889">
    <property type="component" value="Unassembled WGS sequence"/>
</dbReference>
<dbReference type="STRING" id="177413.SAMN05660859_0012"/>